<reference evidence="2" key="1">
    <citation type="submission" date="2016-06" db="EMBL/GenBank/DDBJ databases">
        <title>Parallel loss of symbiosis genes in relatives of nitrogen-fixing non-legume Parasponia.</title>
        <authorList>
            <person name="Van Velzen R."/>
            <person name="Holmer R."/>
            <person name="Bu F."/>
            <person name="Rutten L."/>
            <person name="Van Zeijl A."/>
            <person name="Liu W."/>
            <person name="Santuari L."/>
            <person name="Cao Q."/>
            <person name="Sharma T."/>
            <person name="Shen D."/>
            <person name="Roswanjaya Y."/>
            <person name="Wardhani T."/>
            <person name="Kalhor M.S."/>
            <person name="Jansen J."/>
            <person name="Van den Hoogen J."/>
            <person name="Gungor B."/>
            <person name="Hartog M."/>
            <person name="Hontelez J."/>
            <person name="Verver J."/>
            <person name="Yang W.-C."/>
            <person name="Schijlen E."/>
            <person name="Repin R."/>
            <person name="Schilthuizen M."/>
            <person name="Schranz E."/>
            <person name="Heidstra R."/>
            <person name="Miyata K."/>
            <person name="Fedorova E."/>
            <person name="Kohlen W."/>
            <person name="Bisseling T."/>
            <person name="Smit S."/>
            <person name="Geurts R."/>
        </authorList>
    </citation>
    <scope>NUCLEOTIDE SEQUENCE [LARGE SCALE GENOMIC DNA]</scope>
    <source>
        <strain evidence="2">cv. WU1-14</strain>
    </source>
</reference>
<proteinExistence type="predicted"/>
<accession>A0A2P5B9W0</accession>
<evidence type="ECO:0000313" key="2">
    <source>
        <dbReference type="Proteomes" id="UP000237105"/>
    </source>
</evidence>
<name>A0A2P5B9W0_PARAD</name>
<keyword evidence="2" id="KW-1185">Reference proteome</keyword>
<dbReference type="AlphaFoldDB" id="A0A2P5B9W0"/>
<dbReference type="Proteomes" id="UP000237105">
    <property type="component" value="Unassembled WGS sequence"/>
</dbReference>
<comment type="caution">
    <text evidence="1">The sequence shown here is derived from an EMBL/GenBank/DDBJ whole genome shotgun (WGS) entry which is preliminary data.</text>
</comment>
<dbReference type="EMBL" id="JXTB01000327">
    <property type="protein sequence ID" value="PON45578.1"/>
    <property type="molecule type" value="Genomic_DNA"/>
</dbReference>
<evidence type="ECO:0000313" key="1">
    <source>
        <dbReference type="EMBL" id="PON45578.1"/>
    </source>
</evidence>
<organism evidence="1 2">
    <name type="scientific">Parasponia andersonii</name>
    <name type="common">Sponia andersonii</name>
    <dbReference type="NCBI Taxonomy" id="3476"/>
    <lineage>
        <taxon>Eukaryota</taxon>
        <taxon>Viridiplantae</taxon>
        <taxon>Streptophyta</taxon>
        <taxon>Embryophyta</taxon>
        <taxon>Tracheophyta</taxon>
        <taxon>Spermatophyta</taxon>
        <taxon>Magnoliopsida</taxon>
        <taxon>eudicotyledons</taxon>
        <taxon>Gunneridae</taxon>
        <taxon>Pentapetalae</taxon>
        <taxon>rosids</taxon>
        <taxon>fabids</taxon>
        <taxon>Rosales</taxon>
        <taxon>Cannabaceae</taxon>
        <taxon>Parasponia</taxon>
    </lineage>
</organism>
<gene>
    <name evidence="1" type="ORF">PanWU01x14_257990</name>
</gene>
<sequence length="94" mass="10787">MILKPLLPLYGVFGMKEIVCNTDLDAINQNDLREIAGRLPPEFQQARLKIDEYMGVRKVIRYCNGDVVDIFSRRLDFSPTPYIAKLLAMKEVPT</sequence>
<protein>
    <submittedName>
        <fullName evidence="1">Uncharacterized protein</fullName>
    </submittedName>
</protein>